<feature type="transmembrane region" description="Helical" evidence="5">
    <location>
        <begin position="306"/>
        <end position="331"/>
    </location>
</feature>
<feature type="transmembrane region" description="Helical" evidence="5">
    <location>
        <begin position="400"/>
        <end position="420"/>
    </location>
</feature>
<dbReference type="PROSITE" id="PS50850">
    <property type="entry name" value="MFS"/>
    <property type="match status" value="1"/>
</dbReference>
<keyword evidence="4 5" id="KW-0472">Membrane</keyword>
<dbReference type="PANTHER" id="PTHR42718">
    <property type="entry name" value="MAJOR FACILITATOR SUPERFAMILY MULTIDRUG TRANSPORTER MFSC"/>
    <property type="match status" value="1"/>
</dbReference>
<feature type="transmembrane region" description="Helical" evidence="5">
    <location>
        <begin position="265"/>
        <end position="285"/>
    </location>
</feature>
<feature type="transmembrane region" description="Helical" evidence="5">
    <location>
        <begin position="145"/>
        <end position="171"/>
    </location>
</feature>
<feature type="transmembrane region" description="Helical" evidence="5">
    <location>
        <begin position="238"/>
        <end position="259"/>
    </location>
</feature>
<feature type="transmembrane region" description="Helical" evidence="5">
    <location>
        <begin position="337"/>
        <end position="358"/>
    </location>
</feature>
<feature type="transmembrane region" description="Helical" evidence="5">
    <location>
        <begin position="112"/>
        <end position="133"/>
    </location>
</feature>
<feature type="transmembrane region" description="Helical" evidence="5">
    <location>
        <begin position="481"/>
        <end position="501"/>
    </location>
</feature>
<proteinExistence type="predicted"/>
<keyword evidence="3 5" id="KW-1133">Transmembrane helix</keyword>
<dbReference type="InterPro" id="IPR020846">
    <property type="entry name" value="MFS_dom"/>
</dbReference>
<dbReference type="InterPro" id="IPR036259">
    <property type="entry name" value="MFS_trans_sf"/>
</dbReference>
<evidence type="ECO:0000256" key="4">
    <source>
        <dbReference type="ARBA" id="ARBA00023136"/>
    </source>
</evidence>
<protein>
    <submittedName>
        <fullName evidence="7">Major Facilitator Superfamily protein</fullName>
    </submittedName>
</protein>
<feature type="domain" description="Major facilitator superfamily (MFS) profile" evidence="6">
    <location>
        <begin position="21"/>
        <end position="505"/>
    </location>
</feature>
<dbReference type="Pfam" id="PF07690">
    <property type="entry name" value="MFS_1"/>
    <property type="match status" value="1"/>
</dbReference>
<keyword evidence="2 5" id="KW-0812">Transmembrane</keyword>
<organism evidence="7 8">
    <name type="scientific">Schaalia radingae</name>
    <dbReference type="NCBI Taxonomy" id="131110"/>
    <lineage>
        <taxon>Bacteria</taxon>
        <taxon>Bacillati</taxon>
        <taxon>Actinomycetota</taxon>
        <taxon>Actinomycetes</taxon>
        <taxon>Actinomycetales</taxon>
        <taxon>Actinomycetaceae</taxon>
        <taxon>Schaalia</taxon>
    </lineage>
</organism>
<keyword evidence="8" id="KW-1185">Reference proteome</keyword>
<feature type="transmembrane region" description="Helical" evidence="5">
    <location>
        <begin position="370"/>
        <end position="394"/>
    </location>
</feature>
<dbReference type="Gene3D" id="1.20.1250.20">
    <property type="entry name" value="MFS general substrate transporter like domains"/>
    <property type="match status" value="1"/>
</dbReference>
<evidence type="ECO:0000313" key="8">
    <source>
        <dbReference type="Proteomes" id="UP000198976"/>
    </source>
</evidence>
<evidence type="ECO:0000259" key="6">
    <source>
        <dbReference type="PROSITE" id="PS50850"/>
    </source>
</evidence>
<dbReference type="InterPro" id="IPR011701">
    <property type="entry name" value="MFS"/>
</dbReference>
<feature type="transmembrane region" description="Helical" evidence="5">
    <location>
        <begin position="21"/>
        <end position="45"/>
    </location>
</feature>
<evidence type="ECO:0000313" key="7">
    <source>
        <dbReference type="EMBL" id="SDT89159.1"/>
    </source>
</evidence>
<feature type="transmembrane region" description="Helical" evidence="5">
    <location>
        <begin position="87"/>
        <end position="106"/>
    </location>
</feature>
<dbReference type="RefSeq" id="WP_092648368.1">
    <property type="nucleotide sequence ID" value="NZ_LT629792.1"/>
</dbReference>
<dbReference type="PANTHER" id="PTHR42718:SF39">
    <property type="entry name" value="ACTINORHODIN TRANSPORTER-RELATED"/>
    <property type="match status" value="1"/>
</dbReference>
<reference evidence="7 8" key="1">
    <citation type="submission" date="2016-10" db="EMBL/GenBank/DDBJ databases">
        <authorList>
            <person name="Varghese N."/>
            <person name="Submissions S."/>
        </authorList>
    </citation>
    <scope>NUCLEOTIDE SEQUENCE [LARGE SCALE GENOMIC DNA]</scope>
    <source>
        <strain evidence="7 8">DSM 9169</strain>
    </source>
</reference>
<feature type="transmembrane region" description="Helical" evidence="5">
    <location>
        <begin position="450"/>
        <end position="469"/>
    </location>
</feature>
<feature type="transmembrane region" description="Helical" evidence="5">
    <location>
        <begin position="57"/>
        <end position="75"/>
    </location>
</feature>
<accession>A0ABY0V651</accession>
<evidence type="ECO:0000256" key="3">
    <source>
        <dbReference type="ARBA" id="ARBA00022989"/>
    </source>
</evidence>
<evidence type="ECO:0000256" key="5">
    <source>
        <dbReference type="SAM" id="Phobius"/>
    </source>
</evidence>
<name>A0ABY0V651_9ACTO</name>
<evidence type="ECO:0000256" key="2">
    <source>
        <dbReference type="ARBA" id="ARBA00022692"/>
    </source>
</evidence>
<evidence type="ECO:0000256" key="1">
    <source>
        <dbReference type="ARBA" id="ARBA00004651"/>
    </source>
</evidence>
<dbReference type="CDD" id="cd17321">
    <property type="entry name" value="MFS_MMR_MDR_like"/>
    <property type="match status" value="1"/>
</dbReference>
<gene>
    <name evidence="7" type="ORF">SAMN04489714_0617</name>
</gene>
<dbReference type="Proteomes" id="UP000198976">
    <property type="component" value="Chromosome I"/>
</dbReference>
<dbReference type="Gene3D" id="1.20.1720.10">
    <property type="entry name" value="Multidrug resistance protein D"/>
    <property type="match status" value="1"/>
</dbReference>
<feature type="transmembrane region" description="Helical" evidence="5">
    <location>
        <begin position="177"/>
        <end position="196"/>
    </location>
</feature>
<dbReference type="SUPFAM" id="SSF103473">
    <property type="entry name" value="MFS general substrate transporter"/>
    <property type="match status" value="1"/>
</dbReference>
<dbReference type="EMBL" id="LT629792">
    <property type="protein sequence ID" value="SDT89159.1"/>
    <property type="molecule type" value="Genomic_DNA"/>
</dbReference>
<sequence length="520" mass="55833">MATSRYFTVPGSDRQYDRNRMLIAILIPLVMALLQVSAVNTLLPAIQETLGATSSGIQWVLAGYALVYGIILVPAGRIGDLVGRSMMFVIGLAIFSAGCLACALATDTVMLNAMRILQAVGAGVFSPQVNGMIQQYFDGRARAKAFGLMGLTISASVAAGPLISGATVAIFGNDPGWRYAFAINTPIGLLGLFLAFRWLAFSKERRTIGPNRKKAREEYRRQEIVAGRPASKRRGRTLDLDPVGMITLCIGVFLIMMPFTMHASWRMWLLPAAVLVLTAWVWWEYTYERRGHIPMVNLKLFKISSFSYCTAISALQFLGSTSIFVLIALFVQQGLGQTALFTGLIGLPNAVISAYFAVFASRHAIEKGRVLQVVALLIVIGSVLATVAVAYGVANLGWHPAWLTLPITPVGIGLGMMGSVNQTQSMLEVPAAHGGTAGGMVQTAQRITTAIGNAVVTAVFFASGAAVGHTPSEWFRGFASAQALVVGFILLAVIVAVVYMIRGRRSIPGTSQAQRTIRNR</sequence>
<comment type="subcellular location">
    <subcellularLocation>
        <location evidence="1">Cell membrane</location>
        <topology evidence="1">Multi-pass membrane protein</topology>
    </subcellularLocation>
</comment>